<dbReference type="EMBL" id="JBDFRB010000005">
    <property type="protein sequence ID" value="MEN2744355.1"/>
    <property type="molecule type" value="Genomic_DNA"/>
</dbReference>
<dbReference type="Proteomes" id="UP001422074">
    <property type="component" value="Unassembled WGS sequence"/>
</dbReference>
<gene>
    <name evidence="2" type="ORF">ABCQ75_07355</name>
</gene>
<name>A0ABU9WYU5_9MICC</name>
<organism evidence="2 3">
    <name type="scientific">Sinomonas halotolerans</name>
    <dbReference type="NCBI Taxonomy" id="1644133"/>
    <lineage>
        <taxon>Bacteria</taxon>
        <taxon>Bacillati</taxon>
        <taxon>Actinomycetota</taxon>
        <taxon>Actinomycetes</taxon>
        <taxon>Micrococcales</taxon>
        <taxon>Micrococcaceae</taxon>
        <taxon>Sinomonas</taxon>
    </lineage>
</organism>
<protein>
    <submittedName>
        <fullName evidence="2">Helix-turn-helix domain-containing protein</fullName>
    </submittedName>
</protein>
<feature type="domain" description="HTH cro/C1-type" evidence="1">
    <location>
        <begin position="11"/>
        <end position="65"/>
    </location>
</feature>
<keyword evidence="3" id="KW-1185">Reference proteome</keyword>
<dbReference type="InterPro" id="IPR010982">
    <property type="entry name" value="Lambda_DNA-bd_dom_sf"/>
</dbReference>
<evidence type="ECO:0000313" key="2">
    <source>
        <dbReference type="EMBL" id="MEN2744355.1"/>
    </source>
</evidence>
<dbReference type="Gene3D" id="1.10.260.40">
    <property type="entry name" value="lambda repressor-like DNA-binding domains"/>
    <property type="match status" value="1"/>
</dbReference>
<proteinExistence type="predicted"/>
<dbReference type="PROSITE" id="PS50943">
    <property type="entry name" value="HTH_CROC1"/>
    <property type="match status" value="1"/>
</dbReference>
<evidence type="ECO:0000313" key="3">
    <source>
        <dbReference type="Proteomes" id="UP001422074"/>
    </source>
</evidence>
<accession>A0ABU9WYU5</accession>
<evidence type="ECO:0000259" key="1">
    <source>
        <dbReference type="PROSITE" id="PS50943"/>
    </source>
</evidence>
<dbReference type="Pfam" id="PF01381">
    <property type="entry name" value="HTH_3"/>
    <property type="match status" value="1"/>
</dbReference>
<dbReference type="SUPFAM" id="SSF47413">
    <property type="entry name" value="lambda repressor-like DNA-binding domains"/>
    <property type="match status" value="1"/>
</dbReference>
<reference evidence="2 3" key="1">
    <citation type="submission" date="2024-05" db="EMBL/GenBank/DDBJ databases">
        <title>Sinomonas sp. nov., isolated from a waste landfill.</title>
        <authorList>
            <person name="Zhao Y."/>
        </authorList>
    </citation>
    <scope>NUCLEOTIDE SEQUENCE [LARGE SCALE GENOMIC DNA]</scope>
    <source>
        <strain evidence="2 3">CCTCC AB2014300</strain>
    </source>
</reference>
<dbReference type="RefSeq" id="WP_345884322.1">
    <property type="nucleotide sequence ID" value="NZ_JBDFRB010000005.1"/>
</dbReference>
<sequence>MSDPEAIGAAIRAARKESGISQEVLAELAGISERTVRSIESGSGSSSLAAVSAAANALGLRLAAL</sequence>
<dbReference type="SMART" id="SM00530">
    <property type="entry name" value="HTH_XRE"/>
    <property type="match status" value="1"/>
</dbReference>
<comment type="caution">
    <text evidence="2">The sequence shown here is derived from an EMBL/GenBank/DDBJ whole genome shotgun (WGS) entry which is preliminary data.</text>
</comment>
<dbReference type="InterPro" id="IPR001387">
    <property type="entry name" value="Cro/C1-type_HTH"/>
</dbReference>